<dbReference type="GO" id="GO:0008270">
    <property type="term" value="F:zinc ion binding"/>
    <property type="evidence" value="ECO:0007669"/>
    <property type="project" value="TreeGrafter"/>
</dbReference>
<dbReference type="Gene3D" id="3.40.630.10">
    <property type="entry name" value="Zn peptidases"/>
    <property type="match status" value="1"/>
</dbReference>
<dbReference type="Proteomes" id="UP000559027">
    <property type="component" value="Unassembled WGS sequence"/>
</dbReference>
<keyword evidence="2" id="KW-0012">Acyltransferase</keyword>
<comment type="caution">
    <text evidence="5">The sequence shown here is derived from an EMBL/GenBank/DDBJ whole genome shotgun (WGS) entry which is preliminary data.</text>
</comment>
<dbReference type="Pfam" id="PF04389">
    <property type="entry name" value="Peptidase_M28"/>
    <property type="match status" value="1"/>
</dbReference>
<keyword evidence="1" id="KW-0808">Transferase</keyword>
<evidence type="ECO:0000256" key="1">
    <source>
        <dbReference type="ARBA" id="ARBA00022679"/>
    </source>
</evidence>
<dbReference type="EMBL" id="JAACJO010000005">
    <property type="protein sequence ID" value="KAF5357822.1"/>
    <property type="molecule type" value="Genomic_DNA"/>
</dbReference>
<evidence type="ECO:0000256" key="3">
    <source>
        <dbReference type="RuleBase" id="RU361240"/>
    </source>
</evidence>
<dbReference type="PANTHER" id="PTHR12283">
    <property type="entry name" value="GLUTAMINYL-PEPTIDE CYCLOTRANSFERASE"/>
    <property type="match status" value="1"/>
</dbReference>
<dbReference type="OrthoDB" id="3907302at2759"/>
<comment type="similarity">
    <text evidence="3">Belongs to the peptidase M28 family.</text>
</comment>
<feature type="chain" id="PRO_5034726124" description="Peptide hydrolase" evidence="3">
    <location>
        <begin position="24"/>
        <end position="405"/>
    </location>
</feature>
<sequence length="405" mass="46186">MPSWHSRWCRIPVFCVLWCLGSSLLSLQTPFFGERELPKLSSDELSALVTGVPDPVGKLDPGNPASHLSKILIPRAPDTENITLVRNYIVSTLKKLNWEVEEDEFTDNTPVGRKKFTNIIATKDPAASRRLILSAHYDSKYFPNYPENQFVGATDSAAPCAMMLDIAEALDPLLNDRQKRWEEGLLDDEDEDLADMTLQLVFFDGEEAFHEWTDTDSIYGARHLAYKWANTYQSSMVKRRLLSSQETEISSIEHLILLDLLGAPNPLIRSYYPDTAWMFDALIDVEQRLGNSGAFEYGEEKSMAAGNWQSWFVSRKKTFSHYGYIGDDHVPFLQKGVSVLHIISEPFPRVWHSLRDDASALDLPSMRRWSLLFRVFLSEYLHLKPEVLGKREESQEAEPSVSFTS</sequence>
<feature type="signal peptide" evidence="3">
    <location>
        <begin position="1"/>
        <end position="23"/>
    </location>
</feature>
<keyword evidence="3" id="KW-0732">Signal</keyword>
<reference evidence="5 6" key="1">
    <citation type="journal article" date="2020" name="ISME J.">
        <title>Uncovering the hidden diversity of litter-decomposition mechanisms in mushroom-forming fungi.</title>
        <authorList>
            <person name="Floudas D."/>
            <person name="Bentzer J."/>
            <person name="Ahren D."/>
            <person name="Johansson T."/>
            <person name="Persson P."/>
            <person name="Tunlid A."/>
        </authorList>
    </citation>
    <scope>NUCLEOTIDE SEQUENCE [LARGE SCALE GENOMIC DNA]</scope>
    <source>
        <strain evidence="5 6">CBS 146.42</strain>
    </source>
</reference>
<gene>
    <name evidence="5" type="ORF">D9756_001380</name>
</gene>
<evidence type="ECO:0000313" key="5">
    <source>
        <dbReference type="EMBL" id="KAF5357822.1"/>
    </source>
</evidence>
<organism evidence="5 6">
    <name type="scientific">Leucocoprinus leucothites</name>
    <dbReference type="NCBI Taxonomy" id="201217"/>
    <lineage>
        <taxon>Eukaryota</taxon>
        <taxon>Fungi</taxon>
        <taxon>Dikarya</taxon>
        <taxon>Basidiomycota</taxon>
        <taxon>Agaricomycotina</taxon>
        <taxon>Agaricomycetes</taxon>
        <taxon>Agaricomycetidae</taxon>
        <taxon>Agaricales</taxon>
        <taxon>Agaricineae</taxon>
        <taxon>Agaricaceae</taxon>
        <taxon>Leucocoprinus</taxon>
    </lineage>
</organism>
<evidence type="ECO:0000313" key="6">
    <source>
        <dbReference type="Proteomes" id="UP000559027"/>
    </source>
</evidence>
<dbReference type="InterPro" id="IPR040234">
    <property type="entry name" value="QC/QCL"/>
</dbReference>
<dbReference type="AlphaFoldDB" id="A0A8H5G3V6"/>
<dbReference type="EC" id="3.4.-.-" evidence="3"/>
<dbReference type="GO" id="GO:0006508">
    <property type="term" value="P:proteolysis"/>
    <property type="evidence" value="ECO:0007669"/>
    <property type="project" value="UniProtKB-KW"/>
</dbReference>
<keyword evidence="3" id="KW-0479">Metal-binding</keyword>
<keyword evidence="3" id="KW-0645">Protease</keyword>
<dbReference type="GO" id="GO:0016603">
    <property type="term" value="F:glutaminyl-peptide cyclotransferase activity"/>
    <property type="evidence" value="ECO:0007669"/>
    <property type="project" value="InterPro"/>
</dbReference>
<evidence type="ECO:0000256" key="2">
    <source>
        <dbReference type="ARBA" id="ARBA00023315"/>
    </source>
</evidence>
<feature type="domain" description="Peptidase M28" evidence="4">
    <location>
        <begin position="118"/>
        <end position="374"/>
    </location>
</feature>
<dbReference type="InterPro" id="IPR037457">
    <property type="entry name" value="M28_QC"/>
</dbReference>
<dbReference type="CDD" id="cd03880">
    <property type="entry name" value="M28_QC_like"/>
    <property type="match status" value="1"/>
</dbReference>
<dbReference type="InterPro" id="IPR007484">
    <property type="entry name" value="Peptidase_M28"/>
</dbReference>
<evidence type="ECO:0000259" key="4">
    <source>
        <dbReference type="Pfam" id="PF04389"/>
    </source>
</evidence>
<keyword evidence="3" id="KW-0862">Zinc</keyword>
<dbReference type="GO" id="GO:0008233">
    <property type="term" value="F:peptidase activity"/>
    <property type="evidence" value="ECO:0007669"/>
    <property type="project" value="UniProtKB-KW"/>
</dbReference>
<accession>A0A8H5G3V6</accession>
<keyword evidence="3" id="KW-0378">Hydrolase</keyword>
<dbReference type="PANTHER" id="PTHR12283:SF6">
    <property type="entry name" value="GLUTAMINYL-PEPTIDE CYCLOTRANSFERASE-RELATED"/>
    <property type="match status" value="1"/>
</dbReference>
<dbReference type="FunFam" id="3.40.630.10:FF:000081">
    <property type="entry name" value="Peptide hydrolase"/>
    <property type="match status" value="1"/>
</dbReference>
<dbReference type="SUPFAM" id="SSF53187">
    <property type="entry name" value="Zn-dependent exopeptidases"/>
    <property type="match status" value="1"/>
</dbReference>
<name>A0A8H5G3V6_9AGAR</name>
<keyword evidence="6" id="KW-1185">Reference proteome</keyword>
<protein>
    <recommendedName>
        <fullName evidence="3">Peptide hydrolase</fullName>
        <ecNumber evidence="3">3.4.-.-</ecNumber>
    </recommendedName>
</protein>
<proteinExistence type="inferred from homology"/>